<keyword evidence="2" id="KW-1185">Reference proteome</keyword>
<evidence type="ECO:0000313" key="2">
    <source>
        <dbReference type="Proteomes" id="UP000186940"/>
    </source>
</evidence>
<reference evidence="1" key="1">
    <citation type="submission" date="2016-05" db="EMBL/GenBank/DDBJ databases">
        <title>Microbial consortia oxidize butane by reversing methanogenesis.</title>
        <authorList>
            <person name="Laso-Perez R."/>
            <person name="Richter M."/>
            <person name="Wegener G."/>
            <person name="Musat F."/>
        </authorList>
    </citation>
    <scope>NUCLEOTIDE SEQUENCE [LARGE SCALE GENOMIC DNA]</scope>
    <source>
        <strain evidence="1">BOX2</strain>
    </source>
</reference>
<sequence length="132" mass="15569">MKTSDKIAEDCREKRERHSSFRNLDSQLSVVEKLKDEADKELANYSEELISDWIPIYYYNLALNSIVSRNRKQNYYNSNTGNFERRVIKMDPLEIEWLKFLIQIRHIQIHNGGIVDKKIYGSDAIILTSKSL</sequence>
<protein>
    <submittedName>
        <fullName evidence="1">Uncharacterized protein</fullName>
    </submittedName>
</protein>
<accession>A0A1F2PB53</accession>
<dbReference type="STRING" id="1838285.SCAL_000782"/>
<dbReference type="Proteomes" id="UP000186940">
    <property type="component" value="Unassembled WGS sequence"/>
</dbReference>
<name>A0A1F2PB53_9EURY</name>
<dbReference type="AlphaFoldDB" id="A0A1F2PB53"/>
<gene>
    <name evidence="1" type="ORF">SCAL_000782</name>
</gene>
<organism evidence="1 2">
    <name type="scientific">Candidatus Syntropharchaeum caldarium</name>
    <dbReference type="NCBI Taxonomy" id="1838285"/>
    <lineage>
        <taxon>Archaea</taxon>
        <taxon>Methanobacteriati</taxon>
        <taxon>Methanobacteriota</taxon>
        <taxon>Stenosarchaea group</taxon>
        <taxon>Methanomicrobia</taxon>
        <taxon>Methanosarcinales</taxon>
        <taxon>ANME-2 cluster</taxon>
        <taxon>Candidatus Syntropharchaeum</taxon>
    </lineage>
</organism>
<comment type="caution">
    <text evidence="1">The sequence shown here is derived from an EMBL/GenBank/DDBJ whole genome shotgun (WGS) entry which is preliminary data.</text>
</comment>
<dbReference type="EMBL" id="LYOS01000002">
    <property type="protein sequence ID" value="OFV68142.1"/>
    <property type="molecule type" value="Genomic_DNA"/>
</dbReference>
<proteinExistence type="predicted"/>
<evidence type="ECO:0000313" key="1">
    <source>
        <dbReference type="EMBL" id="OFV68142.1"/>
    </source>
</evidence>